<dbReference type="EMBL" id="ACVR01000069">
    <property type="protein sequence ID" value="EET81530.1"/>
    <property type="molecule type" value="Genomic_DNA"/>
</dbReference>
<name>A0ABP2GK24_ACIRA</name>
<keyword evidence="2" id="KW-1185">Reference proteome</keyword>
<evidence type="ECO:0000313" key="1">
    <source>
        <dbReference type="EMBL" id="EET81530.1"/>
    </source>
</evidence>
<organism evidence="1 2">
    <name type="scientific">Acinetobacter radioresistens SK82</name>
    <dbReference type="NCBI Taxonomy" id="596318"/>
    <lineage>
        <taxon>Bacteria</taxon>
        <taxon>Pseudomonadati</taxon>
        <taxon>Pseudomonadota</taxon>
        <taxon>Gammaproteobacteria</taxon>
        <taxon>Moraxellales</taxon>
        <taxon>Moraxellaceae</taxon>
        <taxon>Acinetobacter</taxon>
    </lineage>
</organism>
<evidence type="ECO:0000313" key="2">
    <source>
        <dbReference type="Proteomes" id="UP000018419"/>
    </source>
</evidence>
<gene>
    <name evidence="1" type="ORF">ACIRA0001_0562</name>
</gene>
<reference evidence="1 2" key="1">
    <citation type="submission" date="2009-07" db="EMBL/GenBank/DDBJ databases">
        <authorList>
            <person name="Madupu R."/>
            <person name="Durkin A.S."/>
            <person name="Torralba M."/>
            <person name="Methe B."/>
            <person name="Sutton G.G."/>
            <person name="Strausberg R.L."/>
            <person name="Nelson K.E."/>
        </authorList>
    </citation>
    <scope>NUCLEOTIDE SEQUENCE [LARGE SCALE GENOMIC DNA]</scope>
    <source>
        <strain evidence="1 2">SK82</strain>
    </source>
</reference>
<dbReference type="Proteomes" id="UP000018419">
    <property type="component" value="Unassembled WGS sequence"/>
</dbReference>
<accession>A0ABP2GK24</accession>
<comment type="caution">
    <text evidence="1">The sequence shown here is derived from an EMBL/GenBank/DDBJ whole genome shotgun (WGS) entry which is preliminary data.</text>
</comment>
<protein>
    <submittedName>
        <fullName evidence="1">Uncharacterized protein</fullName>
    </submittedName>
</protein>
<proteinExistence type="predicted"/>
<sequence length="38" mass="4444">MEKVLLAVKFNNHIQPKMPGNAKKISFYRLVMKKKAKI</sequence>